<dbReference type="Proteomes" id="UP001597216">
    <property type="component" value="Unassembled WGS sequence"/>
</dbReference>
<keyword evidence="1" id="KW-0732">Signal</keyword>
<name>A0ABW3T1U4_9CAUL</name>
<gene>
    <name evidence="3" type="ORF">ACFQ27_10340</name>
</gene>
<dbReference type="Gene3D" id="3.40.710.10">
    <property type="entry name" value="DD-peptidase/beta-lactamase superfamily"/>
    <property type="match status" value="1"/>
</dbReference>
<feature type="domain" description="Beta-lactamase-related" evidence="2">
    <location>
        <begin position="36"/>
        <end position="223"/>
    </location>
</feature>
<reference evidence="4" key="1">
    <citation type="journal article" date="2019" name="Int. J. Syst. Evol. Microbiol.">
        <title>The Global Catalogue of Microorganisms (GCM) 10K type strain sequencing project: providing services to taxonomists for standard genome sequencing and annotation.</title>
        <authorList>
            <consortium name="The Broad Institute Genomics Platform"/>
            <consortium name="The Broad Institute Genome Sequencing Center for Infectious Disease"/>
            <person name="Wu L."/>
            <person name="Ma J."/>
        </authorList>
    </citation>
    <scope>NUCLEOTIDE SEQUENCE [LARGE SCALE GENOMIC DNA]</scope>
    <source>
        <strain evidence="4">CCUG 55074</strain>
    </source>
</reference>
<keyword evidence="3" id="KW-0378">Hydrolase</keyword>
<evidence type="ECO:0000313" key="4">
    <source>
        <dbReference type="Proteomes" id="UP001597216"/>
    </source>
</evidence>
<evidence type="ECO:0000259" key="2">
    <source>
        <dbReference type="Pfam" id="PF00144"/>
    </source>
</evidence>
<dbReference type="InterPro" id="IPR001466">
    <property type="entry name" value="Beta-lactam-related"/>
</dbReference>
<dbReference type="PANTHER" id="PTHR43283">
    <property type="entry name" value="BETA-LACTAMASE-RELATED"/>
    <property type="match status" value="1"/>
</dbReference>
<dbReference type="SUPFAM" id="SSF56601">
    <property type="entry name" value="beta-lactamase/transpeptidase-like"/>
    <property type="match status" value="1"/>
</dbReference>
<organism evidence="3 4">
    <name type="scientific">Phenylobacterium conjunctum</name>
    <dbReference type="NCBI Taxonomy" id="1298959"/>
    <lineage>
        <taxon>Bacteria</taxon>
        <taxon>Pseudomonadati</taxon>
        <taxon>Pseudomonadota</taxon>
        <taxon>Alphaproteobacteria</taxon>
        <taxon>Caulobacterales</taxon>
        <taxon>Caulobacteraceae</taxon>
        <taxon>Phenylobacterium</taxon>
    </lineage>
</organism>
<dbReference type="InterPro" id="IPR050789">
    <property type="entry name" value="Diverse_Enzym_Activities"/>
</dbReference>
<keyword evidence="4" id="KW-1185">Reference proteome</keyword>
<accession>A0ABW3T1U4</accession>
<dbReference type="RefSeq" id="WP_377353525.1">
    <property type="nucleotide sequence ID" value="NZ_JBHTLQ010000019.1"/>
</dbReference>
<evidence type="ECO:0000256" key="1">
    <source>
        <dbReference type="SAM" id="SignalP"/>
    </source>
</evidence>
<proteinExistence type="predicted"/>
<evidence type="ECO:0000313" key="3">
    <source>
        <dbReference type="EMBL" id="MFD1190978.1"/>
    </source>
</evidence>
<comment type="caution">
    <text evidence="3">The sequence shown here is derived from an EMBL/GenBank/DDBJ whole genome shotgun (WGS) entry which is preliminary data.</text>
</comment>
<dbReference type="GO" id="GO:0016787">
    <property type="term" value="F:hydrolase activity"/>
    <property type="evidence" value="ECO:0007669"/>
    <property type="project" value="UniProtKB-KW"/>
</dbReference>
<dbReference type="Pfam" id="PF00144">
    <property type="entry name" value="Beta-lactamase"/>
    <property type="match status" value="1"/>
</dbReference>
<dbReference type="EC" id="3.-.-.-" evidence="3"/>
<dbReference type="EMBL" id="JBHTLQ010000019">
    <property type="protein sequence ID" value="MFD1190978.1"/>
    <property type="molecule type" value="Genomic_DNA"/>
</dbReference>
<dbReference type="InterPro" id="IPR012338">
    <property type="entry name" value="Beta-lactam/transpept-like"/>
</dbReference>
<feature type="signal peptide" evidence="1">
    <location>
        <begin position="1"/>
        <end position="20"/>
    </location>
</feature>
<feature type="chain" id="PRO_5046361443" evidence="1">
    <location>
        <begin position="21"/>
        <end position="348"/>
    </location>
</feature>
<protein>
    <submittedName>
        <fullName evidence="3">Serine hydrolase domain-containing protein</fullName>
        <ecNumber evidence="3">3.-.-.-</ecNumber>
    </submittedName>
</protein>
<dbReference type="PANTHER" id="PTHR43283:SF7">
    <property type="entry name" value="BETA-LACTAMASE-RELATED DOMAIN-CONTAINING PROTEIN"/>
    <property type="match status" value="1"/>
</dbReference>
<sequence length="348" mass="36516">MRFGGLATILVALGAFGATAAEAAGPACDAALHYSDARRGVSVLILKNGKPVCEGYSAQGGPEVGFEIWSGTKSFWGIAAAAAVQDGLLSLDEPVAKTVTEWAADPVKSTVTLRQLLTLTSGLTSPPGRAMPFAEAVTWPFKAAPGEAFIYGASPYQVFGLVLQRKLAAAGRPSDPLSYLRARILDPIGLKPTDWRRAPNGDLLLPQGAVLTAREWVKFGEFVRARGVVGGKALVDPKTFDELFVGTKANPAYGVTWWLPRPSNTPLAPTAAVDLSLHASEVPSDMVVAGGAGDQRLYVAPSQGVTVVRQAYFTPQMVIAVRAEAKAGNKWSDAEFAKLALAAAAEAK</sequence>